<protein>
    <submittedName>
        <fullName evidence="1">Uncharacterized protein</fullName>
    </submittedName>
</protein>
<dbReference type="RefSeq" id="WP_377825586.1">
    <property type="nucleotide sequence ID" value="NZ_JBHSWJ010000002.1"/>
</dbReference>
<sequence>MDHVDRLIAGVRRLVTSGSALPYRHVAGQGWEAVGDPRDLSQPRPW</sequence>
<evidence type="ECO:0000313" key="1">
    <source>
        <dbReference type="EMBL" id="MFC6713378.1"/>
    </source>
</evidence>
<organism evidence="1 2">
    <name type="scientific">Branchiibius cervicis</name>
    <dbReference type="NCBI Taxonomy" id="908252"/>
    <lineage>
        <taxon>Bacteria</taxon>
        <taxon>Bacillati</taxon>
        <taxon>Actinomycetota</taxon>
        <taxon>Actinomycetes</taxon>
        <taxon>Micrococcales</taxon>
        <taxon>Dermacoccaceae</taxon>
        <taxon>Branchiibius</taxon>
    </lineage>
</organism>
<gene>
    <name evidence="1" type="ORF">ACFQBT_05785</name>
</gene>
<keyword evidence="2" id="KW-1185">Reference proteome</keyword>
<name>A0ABW2ARI4_9MICO</name>
<comment type="caution">
    <text evidence="1">The sequence shown here is derived from an EMBL/GenBank/DDBJ whole genome shotgun (WGS) entry which is preliminary data.</text>
</comment>
<reference evidence="2" key="1">
    <citation type="journal article" date="2019" name="Int. J. Syst. Evol. Microbiol.">
        <title>The Global Catalogue of Microorganisms (GCM) 10K type strain sequencing project: providing services to taxonomists for standard genome sequencing and annotation.</title>
        <authorList>
            <consortium name="The Broad Institute Genomics Platform"/>
            <consortium name="The Broad Institute Genome Sequencing Center for Infectious Disease"/>
            <person name="Wu L."/>
            <person name="Ma J."/>
        </authorList>
    </citation>
    <scope>NUCLEOTIDE SEQUENCE [LARGE SCALE GENOMIC DNA]</scope>
    <source>
        <strain evidence="2">NBRC 106593</strain>
    </source>
</reference>
<proteinExistence type="predicted"/>
<evidence type="ECO:0000313" key="2">
    <source>
        <dbReference type="Proteomes" id="UP001596356"/>
    </source>
</evidence>
<dbReference type="Proteomes" id="UP001596356">
    <property type="component" value="Unassembled WGS sequence"/>
</dbReference>
<dbReference type="EMBL" id="JBHSWJ010000002">
    <property type="protein sequence ID" value="MFC6713378.1"/>
    <property type="molecule type" value="Genomic_DNA"/>
</dbReference>
<accession>A0ABW2ARI4</accession>